<organism evidence="7 8">
    <name type="scientific">Gangjinia marincola</name>
    <dbReference type="NCBI Taxonomy" id="578463"/>
    <lineage>
        <taxon>Bacteria</taxon>
        <taxon>Pseudomonadati</taxon>
        <taxon>Bacteroidota</taxon>
        <taxon>Flavobacteriia</taxon>
        <taxon>Flavobacteriales</taxon>
        <taxon>Flavobacteriaceae</taxon>
        <taxon>Gangjinia</taxon>
    </lineage>
</organism>
<keyword evidence="4" id="KW-0274">FAD</keyword>
<dbReference type="PIRSF" id="PIRSF000350">
    <property type="entry name" value="Mercury_reductase_MerA"/>
    <property type="match status" value="1"/>
</dbReference>
<evidence type="ECO:0000313" key="8">
    <source>
        <dbReference type="Proteomes" id="UP001500507"/>
    </source>
</evidence>
<sequence length="453" mass="50154">MTKKITKEHFDVFVIGSGTAGKTVAHKAAAQGKRVAMADHQPYGGTCANRGCDPKKVLANASQLIAKSRDLAQKQITTEAKIQWEHLQEFKRSFTDAVPASTEKNLSQQNITLYHQSPRFLDENTLSVEGKTITADRIVIATGMTPRTLHIPGEQFFQTSKDFLELESLPESMIFIGGGYVAMEFAHMAAYCGVEVTVIERNDRILQLFDEDLTKKLQEASQEIGITFIFNAEVVEAESLQKNIRVYYKKEGKREEVKARMVINASGRVPSIDQLDLENGNVDVSKKGVTVNKYLQSPTNNRVFACGDVAASGNLPLTPLSGIEGNIVADNILNSTMREEKCPVIPTVVFTQPQLATVGLSEEEAKKQNIKVNIKKGHVPNWYNAKRVNTNYYCYKTLADQEGIIVGAQLLSPEAGESINLLALAIQHKMTVAQFQKSVYTYPSWASDLQAMF</sequence>
<evidence type="ECO:0000256" key="4">
    <source>
        <dbReference type="ARBA" id="ARBA00022827"/>
    </source>
</evidence>
<accession>A0ABP3XW70</accession>
<evidence type="ECO:0000256" key="2">
    <source>
        <dbReference type="ARBA" id="ARBA00007532"/>
    </source>
</evidence>
<evidence type="ECO:0000259" key="6">
    <source>
        <dbReference type="Pfam" id="PF07992"/>
    </source>
</evidence>
<dbReference type="InterPro" id="IPR001100">
    <property type="entry name" value="Pyr_nuc-diS_OxRdtase"/>
</dbReference>
<dbReference type="PRINTS" id="PR00368">
    <property type="entry name" value="FADPNR"/>
</dbReference>
<dbReference type="PRINTS" id="PR00411">
    <property type="entry name" value="PNDRDTASEI"/>
</dbReference>
<dbReference type="InterPro" id="IPR016156">
    <property type="entry name" value="FAD/NAD-linked_Rdtase_dimer_sf"/>
</dbReference>
<dbReference type="Gene3D" id="3.50.50.60">
    <property type="entry name" value="FAD/NAD(P)-binding domain"/>
    <property type="match status" value="2"/>
</dbReference>
<dbReference type="RefSeq" id="WP_343766447.1">
    <property type="nucleotide sequence ID" value="NZ_BAAAFG010000015.1"/>
</dbReference>
<gene>
    <name evidence="7" type="ORF">GCM10009117_18320</name>
</gene>
<comment type="cofactor">
    <cofactor evidence="1">
        <name>FAD</name>
        <dbReference type="ChEBI" id="CHEBI:57692"/>
    </cofactor>
</comment>
<feature type="domain" description="Pyridine nucleotide-disulphide oxidoreductase dimerisation" evidence="5">
    <location>
        <begin position="345"/>
        <end position="450"/>
    </location>
</feature>
<dbReference type="InterPro" id="IPR023753">
    <property type="entry name" value="FAD/NAD-binding_dom"/>
</dbReference>
<reference evidence="8" key="1">
    <citation type="journal article" date="2019" name="Int. J. Syst. Evol. Microbiol.">
        <title>The Global Catalogue of Microorganisms (GCM) 10K type strain sequencing project: providing services to taxonomists for standard genome sequencing and annotation.</title>
        <authorList>
            <consortium name="The Broad Institute Genomics Platform"/>
            <consortium name="The Broad Institute Genome Sequencing Center for Infectious Disease"/>
            <person name="Wu L."/>
            <person name="Ma J."/>
        </authorList>
    </citation>
    <scope>NUCLEOTIDE SEQUENCE [LARGE SCALE GENOMIC DNA]</scope>
    <source>
        <strain evidence="8">JCM 16082</strain>
    </source>
</reference>
<dbReference type="EMBL" id="BAAAFG010000015">
    <property type="protein sequence ID" value="GAA0872685.1"/>
    <property type="molecule type" value="Genomic_DNA"/>
</dbReference>
<evidence type="ECO:0000259" key="5">
    <source>
        <dbReference type="Pfam" id="PF02852"/>
    </source>
</evidence>
<protein>
    <submittedName>
        <fullName evidence="7">NAD(P)/FAD-dependent oxidoreductase</fullName>
    </submittedName>
</protein>
<keyword evidence="8" id="KW-1185">Reference proteome</keyword>
<dbReference type="InterPro" id="IPR004099">
    <property type="entry name" value="Pyr_nucl-diS_OxRdtase_dimer"/>
</dbReference>
<dbReference type="SUPFAM" id="SSF55424">
    <property type="entry name" value="FAD/NAD-linked reductases, dimerisation (C-terminal) domain"/>
    <property type="match status" value="1"/>
</dbReference>
<feature type="domain" description="FAD/NAD(P)-binding" evidence="6">
    <location>
        <begin position="10"/>
        <end position="314"/>
    </location>
</feature>
<dbReference type="PANTHER" id="PTHR43014">
    <property type="entry name" value="MERCURIC REDUCTASE"/>
    <property type="match status" value="1"/>
</dbReference>
<proteinExistence type="inferred from homology"/>
<dbReference type="Proteomes" id="UP001500507">
    <property type="component" value="Unassembled WGS sequence"/>
</dbReference>
<evidence type="ECO:0000256" key="3">
    <source>
        <dbReference type="ARBA" id="ARBA00022630"/>
    </source>
</evidence>
<dbReference type="InterPro" id="IPR036188">
    <property type="entry name" value="FAD/NAD-bd_sf"/>
</dbReference>
<comment type="similarity">
    <text evidence="2">Belongs to the class-I pyridine nucleotide-disulfide oxidoreductase family.</text>
</comment>
<name>A0ABP3XW70_9FLAO</name>
<dbReference type="SUPFAM" id="SSF51905">
    <property type="entry name" value="FAD/NAD(P)-binding domain"/>
    <property type="match status" value="1"/>
</dbReference>
<dbReference type="PANTHER" id="PTHR43014:SF5">
    <property type="entry name" value="GLUTATHIONE REDUCTASE (NADPH)"/>
    <property type="match status" value="1"/>
</dbReference>
<comment type="caution">
    <text evidence="7">The sequence shown here is derived from an EMBL/GenBank/DDBJ whole genome shotgun (WGS) entry which is preliminary data.</text>
</comment>
<evidence type="ECO:0000313" key="7">
    <source>
        <dbReference type="EMBL" id="GAA0872685.1"/>
    </source>
</evidence>
<dbReference type="Pfam" id="PF07992">
    <property type="entry name" value="Pyr_redox_2"/>
    <property type="match status" value="1"/>
</dbReference>
<keyword evidence="3" id="KW-0285">Flavoprotein</keyword>
<dbReference type="Gene3D" id="3.30.390.30">
    <property type="match status" value="1"/>
</dbReference>
<dbReference type="Pfam" id="PF02852">
    <property type="entry name" value="Pyr_redox_dim"/>
    <property type="match status" value="1"/>
</dbReference>
<evidence type="ECO:0000256" key="1">
    <source>
        <dbReference type="ARBA" id="ARBA00001974"/>
    </source>
</evidence>